<dbReference type="RefSeq" id="WP_111275416.1">
    <property type="nucleotide sequence ID" value="NZ_QFYS01000002.1"/>
</dbReference>
<sequence length="195" mass="20214">MSKTRPLIVLLLLAAGLAACGQKAATAENTAATGAVVAVETGNTAEITEVKANTVTAIQAAATATPEAVPAKAQVATVAGLPLKHGYYVDSDTPCGQASNATTTLLRREGIGGARDFCEFKKIEQTGPNTYRVTEACGDLQGSAPSETSTSIYTLKGDTAFTAKSEHGWDRSARYCVQSSMPPDWRANDISDVTG</sequence>
<keyword evidence="3" id="KW-1185">Reference proteome</keyword>
<evidence type="ECO:0000313" key="2">
    <source>
        <dbReference type="EMBL" id="RAK67807.1"/>
    </source>
</evidence>
<dbReference type="AlphaFoldDB" id="A0A328BLH7"/>
<feature type="signal peptide" evidence="1">
    <location>
        <begin position="1"/>
        <end position="24"/>
    </location>
</feature>
<evidence type="ECO:0000256" key="1">
    <source>
        <dbReference type="SAM" id="SignalP"/>
    </source>
</evidence>
<dbReference type="Proteomes" id="UP000249524">
    <property type="component" value="Unassembled WGS sequence"/>
</dbReference>
<accession>A0A328BLH7</accession>
<comment type="caution">
    <text evidence="2">The sequence shown here is derived from an EMBL/GenBank/DDBJ whole genome shotgun (WGS) entry which is preliminary data.</text>
</comment>
<organism evidence="2 3">
    <name type="scientific">Phenylobacterium kunshanense</name>
    <dbReference type="NCBI Taxonomy" id="1445034"/>
    <lineage>
        <taxon>Bacteria</taxon>
        <taxon>Pseudomonadati</taxon>
        <taxon>Pseudomonadota</taxon>
        <taxon>Alphaproteobacteria</taxon>
        <taxon>Caulobacterales</taxon>
        <taxon>Caulobacteraceae</taxon>
        <taxon>Phenylobacterium</taxon>
    </lineage>
</organism>
<dbReference type="OrthoDB" id="5975261at2"/>
<feature type="chain" id="PRO_5016357614" description="Lipoprotein" evidence="1">
    <location>
        <begin position="25"/>
        <end position="195"/>
    </location>
</feature>
<gene>
    <name evidence="2" type="ORF">DJ019_07880</name>
</gene>
<evidence type="ECO:0000313" key="3">
    <source>
        <dbReference type="Proteomes" id="UP000249524"/>
    </source>
</evidence>
<dbReference type="EMBL" id="QFYS01000002">
    <property type="protein sequence ID" value="RAK67807.1"/>
    <property type="molecule type" value="Genomic_DNA"/>
</dbReference>
<evidence type="ECO:0008006" key="4">
    <source>
        <dbReference type="Google" id="ProtNLM"/>
    </source>
</evidence>
<keyword evidence="1" id="KW-0732">Signal</keyword>
<dbReference type="PROSITE" id="PS51257">
    <property type="entry name" value="PROKAR_LIPOPROTEIN"/>
    <property type="match status" value="1"/>
</dbReference>
<proteinExistence type="predicted"/>
<protein>
    <recommendedName>
        <fullName evidence="4">Lipoprotein</fullName>
    </recommendedName>
</protein>
<reference evidence="2 3" key="1">
    <citation type="submission" date="2018-05" db="EMBL/GenBank/DDBJ databases">
        <authorList>
            <person name="Lanie J.A."/>
            <person name="Ng W.-L."/>
            <person name="Kazmierczak K.M."/>
            <person name="Andrzejewski T.M."/>
            <person name="Davidsen T.M."/>
            <person name="Wayne K.J."/>
            <person name="Tettelin H."/>
            <person name="Glass J.I."/>
            <person name="Rusch D."/>
            <person name="Podicherti R."/>
            <person name="Tsui H.-C.T."/>
            <person name="Winkler M.E."/>
        </authorList>
    </citation>
    <scope>NUCLEOTIDE SEQUENCE [LARGE SCALE GENOMIC DNA]</scope>
    <source>
        <strain evidence="2 3">BUT-10</strain>
    </source>
</reference>
<name>A0A328BLH7_9CAUL</name>